<dbReference type="EMBL" id="MYFO01000002">
    <property type="protein sequence ID" value="TFE91284.1"/>
    <property type="molecule type" value="Genomic_DNA"/>
</dbReference>
<protein>
    <submittedName>
        <fullName evidence="1">Uncharacterized protein</fullName>
    </submittedName>
</protein>
<comment type="caution">
    <text evidence="1">The sequence shown here is derived from an EMBL/GenBank/DDBJ whole genome shotgun (WGS) entry which is preliminary data.</text>
</comment>
<keyword evidence="2" id="KW-1185">Reference proteome</keyword>
<reference evidence="1 2" key="1">
    <citation type="submission" date="2017-03" db="EMBL/GenBank/DDBJ databases">
        <title>Isolation of Levoglucosan Utilizing Bacteria.</title>
        <authorList>
            <person name="Arya A.S."/>
        </authorList>
    </citation>
    <scope>NUCLEOTIDE SEQUENCE [LARGE SCALE GENOMIC DNA]</scope>
    <source>
        <strain evidence="1 2">MEC069</strain>
    </source>
</reference>
<evidence type="ECO:0000313" key="2">
    <source>
        <dbReference type="Proteomes" id="UP000298246"/>
    </source>
</evidence>
<name>A0A4Y8Q9I0_9BACL</name>
<organism evidence="1 2">
    <name type="scientific">Paenibacillus athensensis</name>
    <dbReference type="NCBI Taxonomy" id="1967502"/>
    <lineage>
        <taxon>Bacteria</taxon>
        <taxon>Bacillati</taxon>
        <taxon>Bacillota</taxon>
        <taxon>Bacilli</taxon>
        <taxon>Bacillales</taxon>
        <taxon>Paenibacillaceae</taxon>
        <taxon>Paenibacillus</taxon>
    </lineage>
</organism>
<accession>A0A4Y8Q9I0</accession>
<dbReference type="AlphaFoldDB" id="A0A4Y8Q9I0"/>
<evidence type="ECO:0000313" key="1">
    <source>
        <dbReference type="EMBL" id="TFE91284.1"/>
    </source>
</evidence>
<proteinExistence type="predicted"/>
<dbReference type="Proteomes" id="UP000298246">
    <property type="component" value="Unassembled WGS sequence"/>
</dbReference>
<sequence length="75" mass="8291">MKARIWAENNAIGMTLPLSRTSTGESGLFAVGAEKKHKQVQKKASQDNKAYLTPVSSPKVPLIMEAVYANIRMMR</sequence>
<gene>
    <name evidence="1" type="ORF">B5M42_02230</name>
</gene>